<protein>
    <recommendedName>
        <fullName evidence="3">BZIP domain-containing protein</fullName>
    </recommendedName>
</protein>
<dbReference type="InParanoid" id="A0A024GPS0"/>
<sequence length="114" mass="13633">MSEQKSTSCGPEDIEDPYALVTEYLDQLEDSEISEEMSQLLQWIAREEARRLSHCDSQRRYRDKKRSERILSLKNKVSLLHDIQNLLQETMSLRKDNTYYQERIEQIRKLLLKG</sequence>
<proteinExistence type="predicted"/>
<evidence type="ECO:0008006" key="3">
    <source>
        <dbReference type="Google" id="ProtNLM"/>
    </source>
</evidence>
<dbReference type="AlphaFoldDB" id="A0A024GPS0"/>
<reference evidence="1 2" key="1">
    <citation type="submission" date="2012-05" db="EMBL/GenBank/DDBJ databases">
        <title>Recombination and specialization in a pathogen metapopulation.</title>
        <authorList>
            <person name="Gardiner A."/>
            <person name="Kemen E."/>
            <person name="Schultz-Larsen T."/>
            <person name="MacLean D."/>
            <person name="Van Oosterhout C."/>
            <person name="Jones J.D.G."/>
        </authorList>
    </citation>
    <scope>NUCLEOTIDE SEQUENCE [LARGE SCALE GENOMIC DNA]</scope>
    <source>
        <strain evidence="1 2">Ac Nc2</strain>
    </source>
</reference>
<comment type="caution">
    <text evidence="1">The sequence shown here is derived from an EMBL/GenBank/DDBJ whole genome shotgun (WGS) entry which is preliminary data.</text>
</comment>
<accession>A0A024GPS0</accession>
<evidence type="ECO:0000313" key="1">
    <source>
        <dbReference type="EMBL" id="CCI48349.1"/>
    </source>
</evidence>
<gene>
    <name evidence="1" type="ORF">BN9_094220</name>
</gene>
<keyword evidence="2" id="KW-1185">Reference proteome</keyword>
<name>A0A024GPS0_9STRA</name>
<evidence type="ECO:0000313" key="2">
    <source>
        <dbReference type="Proteomes" id="UP000053237"/>
    </source>
</evidence>
<dbReference type="Proteomes" id="UP000053237">
    <property type="component" value="Unassembled WGS sequence"/>
</dbReference>
<dbReference type="EMBL" id="CAIX01000217">
    <property type="protein sequence ID" value="CCI48349.1"/>
    <property type="molecule type" value="Genomic_DNA"/>
</dbReference>
<organism evidence="1 2">
    <name type="scientific">Albugo candida</name>
    <dbReference type="NCBI Taxonomy" id="65357"/>
    <lineage>
        <taxon>Eukaryota</taxon>
        <taxon>Sar</taxon>
        <taxon>Stramenopiles</taxon>
        <taxon>Oomycota</taxon>
        <taxon>Peronosporomycetes</taxon>
        <taxon>Albuginales</taxon>
        <taxon>Albuginaceae</taxon>
        <taxon>Albugo</taxon>
    </lineage>
</organism>